<dbReference type="Pfam" id="PF01297">
    <property type="entry name" value="ZnuA"/>
    <property type="match status" value="1"/>
</dbReference>
<dbReference type="GO" id="GO:0007155">
    <property type="term" value="P:cell adhesion"/>
    <property type="evidence" value="ECO:0007669"/>
    <property type="project" value="InterPro"/>
</dbReference>
<protein>
    <submittedName>
        <fullName evidence="7">Zinc ABC transporter substrate-binding protein</fullName>
    </submittedName>
</protein>
<evidence type="ECO:0000256" key="2">
    <source>
        <dbReference type="ARBA" id="ARBA00022448"/>
    </source>
</evidence>
<dbReference type="AlphaFoldDB" id="A0A8J6JCT7"/>
<evidence type="ECO:0000256" key="1">
    <source>
        <dbReference type="ARBA" id="ARBA00011028"/>
    </source>
</evidence>
<dbReference type="Proteomes" id="UP000607645">
    <property type="component" value="Unassembled WGS sequence"/>
</dbReference>
<evidence type="ECO:0000256" key="4">
    <source>
        <dbReference type="RuleBase" id="RU003512"/>
    </source>
</evidence>
<evidence type="ECO:0000313" key="7">
    <source>
        <dbReference type="EMBL" id="MBC5737743.1"/>
    </source>
</evidence>
<feature type="chain" id="PRO_5039211751" evidence="6">
    <location>
        <begin position="21"/>
        <end position="313"/>
    </location>
</feature>
<organism evidence="7 8">
    <name type="scientific">Lawsonibacter faecis</name>
    <dbReference type="NCBI Taxonomy" id="2763052"/>
    <lineage>
        <taxon>Bacteria</taxon>
        <taxon>Bacillati</taxon>
        <taxon>Bacillota</taxon>
        <taxon>Clostridia</taxon>
        <taxon>Eubacteriales</taxon>
        <taxon>Oscillospiraceae</taxon>
        <taxon>Lawsonibacter</taxon>
    </lineage>
</organism>
<dbReference type="GO" id="GO:0046872">
    <property type="term" value="F:metal ion binding"/>
    <property type="evidence" value="ECO:0007669"/>
    <property type="project" value="InterPro"/>
</dbReference>
<feature type="signal peptide" evidence="6">
    <location>
        <begin position="1"/>
        <end position="20"/>
    </location>
</feature>
<dbReference type="Gene3D" id="3.40.50.1980">
    <property type="entry name" value="Nitrogenase molybdenum iron protein domain"/>
    <property type="match status" value="2"/>
</dbReference>
<comment type="caution">
    <text evidence="7">The sequence shown here is derived from an EMBL/GenBank/DDBJ whole genome shotgun (WGS) entry which is preliminary data.</text>
</comment>
<dbReference type="PANTHER" id="PTHR42953:SF3">
    <property type="entry name" value="HIGH-AFFINITY ZINC UPTAKE SYSTEM PROTEIN ZNUA"/>
    <property type="match status" value="1"/>
</dbReference>
<evidence type="ECO:0000256" key="6">
    <source>
        <dbReference type="SAM" id="SignalP"/>
    </source>
</evidence>
<proteinExistence type="inferred from homology"/>
<dbReference type="InterPro" id="IPR006127">
    <property type="entry name" value="ZnuA-like"/>
</dbReference>
<dbReference type="GO" id="GO:0030001">
    <property type="term" value="P:metal ion transport"/>
    <property type="evidence" value="ECO:0007669"/>
    <property type="project" value="InterPro"/>
</dbReference>
<evidence type="ECO:0000256" key="3">
    <source>
        <dbReference type="ARBA" id="ARBA00022729"/>
    </source>
</evidence>
<evidence type="ECO:0000256" key="5">
    <source>
        <dbReference type="SAM" id="Coils"/>
    </source>
</evidence>
<keyword evidence="8" id="KW-1185">Reference proteome</keyword>
<keyword evidence="3 6" id="KW-0732">Signal</keyword>
<dbReference type="RefSeq" id="WP_186919542.1">
    <property type="nucleotide sequence ID" value="NZ_JACOPQ010000009.1"/>
</dbReference>
<comment type="similarity">
    <text evidence="1 4">Belongs to the bacterial solute-binding protein 9 family.</text>
</comment>
<dbReference type="SUPFAM" id="SSF53807">
    <property type="entry name" value="Helical backbone' metal receptor"/>
    <property type="match status" value="1"/>
</dbReference>
<keyword evidence="5" id="KW-0175">Coiled coil</keyword>
<name>A0A8J6JCT7_9FIRM</name>
<dbReference type="PROSITE" id="PS51257">
    <property type="entry name" value="PROKAR_LIPOPROTEIN"/>
    <property type="match status" value="1"/>
</dbReference>
<feature type="coiled-coil region" evidence="5">
    <location>
        <begin position="171"/>
        <end position="202"/>
    </location>
</feature>
<dbReference type="InterPro" id="IPR050492">
    <property type="entry name" value="Bact_metal-bind_prot9"/>
</dbReference>
<accession>A0A8J6JCT7</accession>
<dbReference type="PRINTS" id="PR00690">
    <property type="entry name" value="ADHESNFAMILY"/>
</dbReference>
<dbReference type="InterPro" id="IPR006129">
    <property type="entry name" value="AdhesinB"/>
</dbReference>
<evidence type="ECO:0000313" key="8">
    <source>
        <dbReference type="Proteomes" id="UP000607645"/>
    </source>
</evidence>
<sequence>MKRTLAAGLMAGLLLLSACAGPAGSGEEDHTFTVAAMTYPVYLFASRVMEGAENAVAEAVVNQPMSCLHDYTMTVTDMKNLQGADILLLNGVGLEDFMSAAIDASGLQTVDCSVNVPLLHYGEDSGEHEEHDHDGHDHGEYDPHIWMDPDRAAVMVGNIAAALSAADPGNARLYEANAQAYQEELTALAAELRQQLAGLGRRELITFHEGFGYFADSMGLTVLKAIEEEAGSEASAREIVEIVDLIREHDLPAIFTEQGGSDATAQAVRRETGTEVRQLTMLMSADGVPEGADDPYRAALEWNVNTILEALGE</sequence>
<keyword evidence="2 4" id="KW-0813">Transport</keyword>
<dbReference type="InterPro" id="IPR006128">
    <property type="entry name" value="Lipoprotein_PsaA-like"/>
</dbReference>
<dbReference type="EMBL" id="JACOPQ010000009">
    <property type="protein sequence ID" value="MBC5737743.1"/>
    <property type="molecule type" value="Genomic_DNA"/>
</dbReference>
<gene>
    <name evidence="7" type="ORF">H8S62_12075</name>
</gene>
<reference evidence="7" key="1">
    <citation type="submission" date="2020-08" db="EMBL/GenBank/DDBJ databases">
        <title>Genome public.</title>
        <authorList>
            <person name="Liu C."/>
            <person name="Sun Q."/>
        </authorList>
    </citation>
    <scope>NUCLEOTIDE SEQUENCE</scope>
    <source>
        <strain evidence="7">NSJ-52</strain>
    </source>
</reference>
<dbReference type="PANTHER" id="PTHR42953">
    <property type="entry name" value="HIGH-AFFINITY ZINC UPTAKE SYSTEM PROTEIN ZNUA-RELATED"/>
    <property type="match status" value="1"/>
</dbReference>
<dbReference type="PRINTS" id="PR00691">
    <property type="entry name" value="ADHESINB"/>
</dbReference>